<protein>
    <submittedName>
        <fullName evidence="6">Uncharacterized protein</fullName>
    </submittedName>
</protein>
<keyword evidence="7" id="KW-1185">Reference proteome</keyword>
<comment type="subcellular location">
    <subcellularLocation>
        <location evidence="1">Cytoplasm</location>
        <location evidence="1">Cytoskeleton</location>
        <location evidence="1">Spindle</location>
    </subcellularLocation>
</comment>
<gene>
    <name evidence="6" type="ORF">RN001_000856</name>
</gene>
<keyword evidence="3" id="KW-0206">Cytoskeleton</keyword>
<evidence type="ECO:0000256" key="3">
    <source>
        <dbReference type="ARBA" id="ARBA00023212"/>
    </source>
</evidence>
<keyword evidence="2" id="KW-0963">Cytoplasm</keyword>
<sequence length="532" mass="59990">MNVITFNKTYEERLQEYTDVLRSASSKLCATEIQKNWSCYLQFNIDSSGWLAIWKIPRSTCELLNVEFPIAVVVYVENVDFSKLSATVKTLAVDEDVLLSNKRFIVLLIELWPLKEQEKSAELNLNATANAMDMLRIFYIYLFMPWDLEEDSSLDWLNEHLETRLSLFYDMKSNNIPKHKVLYIRELLQEARRLHLRQKQLVDDPSSRTLLSIKVSMAHIKNEIEILENRLLRSAVLRKEQQLIMPRKVDNHPITLVLLSENNISDYILWLEEVTPHVGNECVQYKSSLSSALANAIPNETILLSKSKHTFENLCSLQEGGSFKGLGAKEDTIITSMKEDIMFDVLGNISFENLTIDISIARWGILVRRGIVTLINCKLTCPFDSHAQDGVIVGYGGTLKIDNCAINGFETALVVNSGGTLYMKDSTVADVNIGLRVHANSCLIVESTQFKKCEKCAIEVSTESNEVENQSGDFDILKMSSITLNNVTGEGNGVDCSIVSVEETDLFQDMLSAESDSSSDGEMDTTVLNLYK</sequence>
<dbReference type="GO" id="GO:0007112">
    <property type="term" value="P:male meiosis cytokinesis"/>
    <property type="evidence" value="ECO:0007669"/>
    <property type="project" value="TreeGrafter"/>
</dbReference>
<dbReference type="AlphaFoldDB" id="A0AAN7Q9Z7"/>
<evidence type="ECO:0000256" key="2">
    <source>
        <dbReference type="ARBA" id="ARBA00022490"/>
    </source>
</evidence>
<dbReference type="SUPFAM" id="SSF51126">
    <property type="entry name" value="Pectin lyase-like"/>
    <property type="match status" value="1"/>
</dbReference>
<dbReference type="Pfam" id="PF13229">
    <property type="entry name" value="Beta_helix"/>
    <property type="match status" value="1"/>
</dbReference>
<evidence type="ECO:0000313" key="7">
    <source>
        <dbReference type="Proteomes" id="UP001353858"/>
    </source>
</evidence>
<dbReference type="PANTHER" id="PTHR14695">
    <property type="entry name" value="SHC SH2-DOMAIN BINDING PROTEIN 1-RELATED"/>
    <property type="match status" value="1"/>
</dbReference>
<organism evidence="6 7">
    <name type="scientific">Aquatica leii</name>
    <dbReference type="NCBI Taxonomy" id="1421715"/>
    <lineage>
        <taxon>Eukaryota</taxon>
        <taxon>Metazoa</taxon>
        <taxon>Ecdysozoa</taxon>
        <taxon>Arthropoda</taxon>
        <taxon>Hexapoda</taxon>
        <taxon>Insecta</taxon>
        <taxon>Pterygota</taxon>
        <taxon>Neoptera</taxon>
        <taxon>Endopterygota</taxon>
        <taxon>Coleoptera</taxon>
        <taxon>Polyphaga</taxon>
        <taxon>Elateriformia</taxon>
        <taxon>Elateroidea</taxon>
        <taxon>Lampyridae</taxon>
        <taxon>Luciolinae</taxon>
        <taxon>Aquatica</taxon>
    </lineage>
</organism>
<dbReference type="InterPro" id="IPR039448">
    <property type="entry name" value="Beta_helix"/>
</dbReference>
<dbReference type="EMBL" id="JARPUR010000001">
    <property type="protein sequence ID" value="KAK4884585.1"/>
    <property type="molecule type" value="Genomic_DNA"/>
</dbReference>
<evidence type="ECO:0000259" key="5">
    <source>
        <dbReference type="Pfam" id="PF23762"/>
    </source>
</evidence>
<dbReference type="PANTHER" id="PTHR14695:SF4">
    <property type="entry name" value="PROTEIN NESSUN DORMA"/>
    <property type="match status" value="1"/>
</dbReference>
<evidence type="ECO:0000313" key="6">
    <source>
        <dbReference type="EMBL" id="KAK4884585.1"/>
    </source>
</evidence>
<accession>A0AAN7Q9Z7</accession>
<dbReference type="InterPro" id="IPR057508">
    <property type="entry name" value="SHCBP-like_N"/>
</dbReference>
<evidence type="ECO:0000259" key="4">
    <source>
        <dbReference type="Pfam" id="PF13229"/>
    </source>
</evidence>
<reference evidence="7" key="1">
    <citation type="submission" date="2023-01" db="EMBL/GenBank/DDBJ databases">
        <title>Key to firefly adult light organ development and bioluminescence: homeobox transcription factors regulate luciferase expression and transportation to peroxisome.</title>
        <authorList>
            <person name="Fu X."/>
        </authorList>
    </citation>
    <scope>NUCLEOTIDE SEQUENCE [LARGE SCALE GENOMIC DNA]</scope>
</reference>
<dbReference type="InterPro" id="IPR011050">
    <property type="entry name" value="Pectin_lyase_fold/virulence"/>
</dbReference>
<feature type="domain" description="SHC SH2" evidence="5">
    <location>
        <begin position="12"/>
        <end position="233"/>
    </location>
</feature>
<dbReference type="Proteomes" id="UP001353858">
    <property type="component" value="Unassembled WGS sequence"/>
</dbReference>
<feature type="domain" description="Right handed beta helix" evidence="4">
    <location>
        <begin position="372"/>
        <end position="465"/>
    </location>
</feature>
<evidence type="ECO:0000256" key="1">
    <source>
        <dbReference type="ARBA" id="ARBA00004186"/>
    </source>
</evidence>
<dbReference type="InterPro" id="IPR045140">
    <property type="entry name" value="SHCBP1-like"/>
</dbReference>
<dbReference type="Pfam" id="PF23762">
    <property type="entry name" value="SHCBP_N"/>
    <property type="match status" value="1"/>
</dbReference>
<dbReference type="GO" id="GO:0007283">
    <property type="term" value="P:spermatogenesis"/>
    <property type="evidence" value="ECO:0007669"/>
    <property type="project" value="TreeGrafter"/>
</dbReference>
<proteinExistence type="predicted"/>
<comment type="caution">
    <text evidence="6">The sequence shown here is derived from an EMBL/GenBank/DDBJ whole genome shotgun (WGS) entry which is preliminary data.</text>
</comment>
<name>A0AAN7Q9Z7_9COLE</name>
<dbReference type="GO" id="GO:0005819">
    <property type="term" value="C:spindle"/>
    <property type="evidence" value="ECO:0007669"/>
    <property type="project" value="UniProtKB-SubCell"/>
</dbReference>